<accession>A0AAV9Y311</accession>
<keyword evidence="2" id="KW-0732">Signal</keyword>
<name>A0AAV9Y311_9CRYT</name>
<proteinExistence type="predicted"/>
<dbReference type="AlphaFoldDB" id="A0AAV9Y311"/>
<keyword evidence="1" id="KW-0175">Coiled coil</keyword>
<evidence type="ECO:0000313" key="4">
    <source>
        <dbReference type="Proteomes" id="UP001311799"/>
    </source>
</evidence>
<sequence>MGGKGRIICFFLFFGITLLISVSKITGKGIQLDNGIKYDYFSVIHESSLLKLKAGGDDIDKVNRVINVAECSPELFSTIQLAEARASFFFKTFICAVKKIEEVAKACGNRCKLLKRLICRCRGISKMLQEAKQKLDEYRSEHNRWSDYLFFCIDCRVVVSHILESGKRTSAKSTKMLSHTATAYKHNEEEIKQKLAKVELYTLKISFLNNHINLLKSYVKELCKMNRYVCSCARKVLKNEIKDKKEMVSSIKSETPILKKLYDSNDCGTLRQPFVDIQNNCNEKMAQFTIDILESKSEGGSNGIGMPGPEKAETKL</sequence>
<feature type="coiled-coil region" evidence="1">
    <location>
        <begin position="121"/>
        <end position="148"/>
    </location>
</feature>
<evidence type="ECO:0000313" key="3">
    <source>
        <dbReference type="EMBL" id="KAK6589126.1"/>
    </source>
</evidence>
<evidence type="ECO:0000256" key="1">
    <source>
        <dbReference type="SAM" id="Coils"/>
    </source>
</evidence>
<organism evidence="3 4">
    <name type="scientific">Cryptosporidium xiaoi</name>
    <dbReference type="NCBI Taxonomy" id="659607"/>
    <lineage>
        <taxon>Eukaryota</taxon>
        <taxon>Sar</taxon>
        <taxon>Alveolata</taxon>
        <taxon>Apicomplexa</taxon>
        <taxon>Conoidasida</taxon>
        <taxon>Coccidia</taxon>
        <taxon>Eucoccidiorida</taxon>
        <taxon>Eimeriorina</taxon>
        <taxon>Cryptosporidiidae</taxon>
        <taxon>Cryptosporidium</taxon>
    </lineage>
</organism>
<comment type="caution">
    <text evidence="3">The sequence shown here is derived from an EMBL/GenBank/DDBJ whole genome shotgun (WGS) entry which is preliminary data.</text>
</comment>
<gene>
    <name evidence="3" type="ORF">RS030_223476</name>
</gene>
<evidence type="ECO:0000256" key="2">
    <source>
        <dbReference type="SAM" id="SignalP"/>
    </source>
</evidence>
<keyword evidence="4" id="KW-1185">Reference proteome</keyword>
<reference evidence="3 4" key="1">
    <citation type="submission" date="2023-10" db="EMBL/GenBank/DDBJ databases">
        <title>Comparative genomics analysis reveals potential genetic determinants of host preference in Cryptosporidium xiaoi.</title>
        <authorList>
            <person name="Xiao L."/>
            <person name="Li J."/>
        </authorList>
    </citation>
    <scope>NUCLEOTIDE SEQUENCE [LARGE SCALE GENOMIC DNA]</scope>
    <source>
        <strain evidence="3 4">52996</strain>
    </source>
</reference>
<feature type="chain" id="PRO_5043900485" evidence="2">
    <location>
        <begin position="28"/>
        <end position="316"/>
    </location>
</feature>
<dbReference type="Proteomes" id="UP001311799">
    <property type="component" value="Unassembled WGS sequence"/>
</dbReference>
<feature type="signal peptide" evidence="2">
    <location>
        <begin position="1"/>
        <end position="27"/>
    </location>
</feature>
<protein>
    <submittedName>
        <fullName evidence="3">Uncharacterized protein</fullName>
    </submittedName>
</protein>
<dbReference type="EMBL" id="JAWDEY010000014">
    <property type="protein sequence ID" value="KAK6589126.1"/>
    <property type="molecule type" value="Genomic_DNA"/>
</dbReference>